<comment type="subcellular location">
    <subcellularLocation>
        <location evidence="1 9">Nucleus</location>
    </subcellularLocation>
</comment>
<evidence type="ECO:0000256" key="8">
    <source>
        <dbReference type="ARBA" id="ARBA00023306"/>
    </source>
</evidence>
<evidence type="ECO:0000256" key="6">
    <source>
        <dbReference type="ARBA" id="ARBA00023163"/>
    </source>
</evidence>
<evidence type="ECO:0000256" key="4">
    <source>
        <dbReference type="ARBA" id="ARBA00023015"/>
    </source>
</evidence>
<dbReference type="EMBL" id="CM000837">
    <property type="protein sequence ID" value="KRH63461.1"/>
    <property type="molecule type" value="Genomic_DNA"/>
</dbReference>
<dbReference type="PANTHER" id="PTHR12081">
    <property type="entry name" value="TRANSCRIPTION FACTOR E2F"/>
    <property type="match status" value="1"/>
</dbReference>
<evidence type="ECO:0000256" key="2">
    <source>
        <dbReference type="ARBA" id="ARBA00010940"/>
    </source>
</evidence>
<evidence type="ECO:0000313" key="12">
    <source>
        <dbReference type="EnsemblPlants" id="KRH63461"/>
    </source>
</evidence>
<protein>
    <recommendedName>
        <fullName evidence="10">E2F/DP family winged-helix DNA-binding domain-containing protein</fullName>
    </recommendedName>
</protein>
<keyword evidence="3" id="KW-0678">Repressor</keyword>
<keyword evidence="4 9" id="KW-0805">Transcription regulation</keyword>
<proteinExistence type="inferred from homology"/>
<keyword evidence="13" id="KW-1185">Reference proteome</keyword>
<evidence type="ECO:0000313" key="13">
    <source>
        <dbReference type="Proteomes" id="UP000008827"/>
    </source>
</evidence>
<dbReference type="SUPFAM" id="SSF46785">
    <property type="entry name" value="Winged helix' DNA-binding domain"/>
    <property type="match status" value="2"/>
</dbReference>
<dbReference type="InterPro" id="IPR036388">
    <property type="entry name" value="WH-like_DNA-bd_sf"/>
</dbReference>
<dbReference type="SMART" id="SM01372">
    <property type="entry name" value="E2F_TDP"/>
    <property type="match status" value="2"/>
</dbReference>
<feature type="domain" description="E2F/DP family winged-helix DNA-binding" evidence="10">
    <location>
        <begin position="115"/>
        <end position="206"/>
    </location>
</feature>
<evidence type="ECO:0000256" key="9">
    <source>
        <dbReference type="RuleBase" id="RU003796"/>
    </source>
</evidence>
<evidence type="ECO:0000256" key="3">
    <source>
        <dbReference type="ARBA" id="ARBA00022491"/>
    </source>
</evidence>
<accession>A0A0R0KGX6</accession>
<dbReference type="SMR" id="A0A0R0KGX6"/>
<dbReference type="InParanoid" id="A0A0R0KGX6"/>
<comment type="similarity">
    <text evidence="2 9">Belongs to the E2F/DP family.</text>
</comment>
<dbReference type="GO" id="GO:0090575">
    <property type="term" value="C:RNA polymerase II transcription regulator complex"/>
    <property type="evidence" value="ECO:0000318"/>
    <property type="project" value="GO_Central"/>
</dbReference>
<keyword evidence="5 9" id="KW-0238">DNA-binding</keyword>
<dbReference type="InterPro" id="IPR003316">
    <property type="entry name" value="E2F_WHTH_DNA-bd_dom"/>
</dbReference>
<evidence type="ECO:0000256" key="7">
    <source>
        <dbReference type="ARBA" id="ARBA00023242"/>
    </source>
</evidence>
<reference evidence="11 12" key="1">
    <citation type="journal article" date="2010" name="Nature">
        <title>Genome sequence of the palaeopolyploid soybean.</title>
        <authorList>
            <person name="Schmutz J."/>
            <person name="Cannon S.B."/>
            <person name="Schlueter J."/>
            <person name="Ma J."/>
            <person name="Mitros T."/>
            <person name="Nelson W."/>
            <person name="Hyten D.L."/>
            <person name="Song Q."/>
            <person name="Thelen J.J."/>
            <person name="Cheng J."/>
            <person name="Xu D."/>
            <person name="Hellsten U."/>
            <person name="May G.D."/>
            <person name="Yu Y."/>
            <person name="Sakurai T."/>
            <person name="Umezawa T."/>
            <person name="Bhattacharyya M.K."/>
            <person name="Sandhu D."/>
            <person name="Valliyodan B."/>
            <person name="Lindquist E."/>
            <person name="Peto M."/>
            <person name="Grant D."/>
            <person name="Shu S."/>
            <person name="Goodstein D."/>
            <person name="Barry K."/>
            <person name="Futrell-Griggs M."/>
            <person name="Abernathy B."/>
            <person name="Du J."/>
            <person name="Tian Z."/>
            <person name="Zhu L."/>
            <person name="Gill N."/>
            <person name="Joshi T."/>
            <person name="Libault M."/>
            <person name="Sethuraman A."/>
            <person name="Zhang X.-C."/>
            <person name="Shinozaki K."/>
            <person name="Nguyen H.T."/>
            <person name="Wing R.A."/>
            <person name="Cregan P."/>
            <person name="Specht J."/>
            <person name="Grimwood J."/>
            <person name="Rokhsar D."/>
            <person name="Stacey G."/>
            <person name="Shoemaker R.C."/>
            <person name="Jackson S.A."/>
        </authorList>
    </citation>
    <scope>NUCLEOTIDE SEQUENCE</scope>
    <source>
        <strain evidence="12">cv. Williams 82</strain>
        <tissue evidence="11">Callus</tissue>
    </source>
</reference>
<dbReference type="FunCoup" id="A0A0R0KGX6">
    <property type="interactions" value="474"/>
</dbReference>
<dbReference type="Gene3D" id="1.10.10.10">
    <property type="entry name" value="Winged helix-like DNA-binding domain superfamily/Winged helix DNA-binding domain"/>
    <property type="match status" value="2"/>
</dbReference>
<evidence type="ECO:0000256" key="5">
    <source>
        <dbReference type="ARBA" id="ARBA00023125"/>
    </source>
</evidence>
<dbReference type="ExpressionAtlas" id="A0A0R0KGX6">
    <property type="expression patterns" value="baseline"/>
</dbReference>
<evidence type="ECO:0000313" key="11">
    <source>
        <dbReference type="EMBL" id="KRH63461.1"/>
    </source>
</evidence>
<dbReference type="STRING" id="3847.A0A0R0KGX6"/>
<organism evidence="11">
    <name type="scientific">Glycine max</name>
    <name type="common">Soybean</name>
    <name type="synonym">Glycine hispida</name>
    <dbReference type="NCBI Taxonomy" id="3847"/>
    <lineage>
        <taxon>Eukaryota</taxon>
        <taxon>Viridiplantae</taxon>
        <taxon>Streptophyta</taxon>
        <taxon>Embryophyta</taxon>
        <taxon>Tracheophyta</taxon>
        <taxon>Spermatophyta</taxon>
        <taxon>Magnoliopsida</taxon>
        <taxon>eudicotyledons</taxon>
        <taxon>Gunneridae</taxon>
        <taxon>Pentapetalae</taxon>
        <taxon>rosids</taxon>
        <taxon>fabids</taxon>
        <taxon>Fabales</taxon>
        <taxon>Fabaceae</taxon>
        <taxon>Papilionoideae</taxon>
        <taxon>50 kb inversion clade</taxon>
        <taxon>NPAAA clade</taxon>
        <taxon>indigoferoid/millettioid clade</taxon>
        <taxon>Phaseoleae</taxon>
        <taxon>Glycine</taxon>
        <taxon>Glycine subgen. Soja</taxon>
    </lineage>
</organism>
<evidence type="ECO:0000256" key="1">
    <source>
        <dbReference type="ARBA" id="ARBA00004123"/>
    </source>
</evidence>
<keyword evidence="6 9" id="KW-0804">Transcription</keyword>
<dbReference type="AlphaFoldDB" id="A0A0R0KGX6"/>
<dbReference type="GO" id="GO:0006357">
    <property type="term" value="P:regulation of transcription by RNA polymerase II"/>
    <property type="evidence" value="ECO:0000318"/>
    <property type="project" value="GO_Central"/>
</dbReference>
<reference evidence="12" key="2">
    <citation type="submission" date="2018-02" db="UniProtKB">
        <authorList>
            <consortium name="EnsemblPlants"/>
        </authorList>
    </citation>
    <scope>IDENTIFICATION</scope>
    <source>
        <strain evidence="12">Williams 82</strain>
    </source>
</reference>
<dbReference type="FunFam" id="1.10.10.10:FF:000295">
    <property type="entry name" value="E2F transcription factor-like E2FE"/>
    <property type="match status" value="1"/>
</dbReference>
<dbReference type="OMA" id="NCKAMAS"/>
<keyword evidence="8" id="KW-0131">Cell cycle</keyword>
<dbReference type="PANTHER" id="PTHR12081:SF106">
    <property type="entry name" value="E2F TRANSCRIPTION FACTOR-LIKE E2FE"/>
    <property type="match status" value="1"/>
</dbReference>
<keyword evidence="7 9" id="KW-0539">Nucleus</keyword>
<dbReference type="InterPro" id="IPR015633">
    <property type="entry name" value="E2F"/>
</dbReference>
<dbReference type="Gramene" id="KRH63461">
    <property type="protein sequence ID" value="KRH63461"/>
    <property type="gene ID" value="GLYMA_04G178300"/>
</dbReference>
<dbReference type="FunFam" id="1.10.10.10:FF:000073">
    <property type="entry name" value="E2F transcription factor 8"/>
    <property type="match status" value="1"/>
</dbReference>
<dbReference type="Pfam" id="PF02319">
    <property type="entry name" value="WHD_E2F_TDP"/>
    <property type="match status" value="2"/>
</dbReference>
<name>A0A0R0KGX6_SOYBN</name>
<dbReference type="InterPro" id="IPR036390">
    <property type="entry name" value="WH_DNA-bd_sf"/>
</dbReference>
<reference evidence="11" key="3">
    <citation type="submission" date="2018-07" db="EMBL/GenBank/DDBJ databases">
        <title>WGS assembly of Glycine max.</title>
        <authorList>
            <person name="Schmutz J."/>
            <person name="Cannon S."/>
            <person name="Schlueter J."/>
            <person name="Ma J."/>
            <person name="Mitros T."/>
            <person name="Nelson W."/>
            <person name="Hyten D."/>
            <person name="Song Q."/>
            <person name="Thelen J."/>
            <person name="Cheng J."/>
            <person name="Xu D."/>
            <person name="Hellsten U."/>
            <person name="May G."/>
            <person name="Yu Y."/>
            <person name="Sakurai T."/>
            <person name="Umezawa T."/>
            <person name="Bhattacharyya M."/>
            <person name="Sandhu D."/>
            <person name="Valliyodan B."/>
            <person name="Lindquist E."/>
            <person name="Peto M."/>
            <person name="Grant D."/>
            <person name="Shu S."/>
            <person name="Goodstein D."/>
            <person name="Barry K."/>
            <person name="Futrell-Griggs M."/>
            <person name="Abernathy B."/>
            <person name="Du J."/>
            <person name="Tian Z."/>
            <person name="Zhu L."/>
            <person name="Gill N."/>
            <person name="Joshi T."/>
            <person name="Libault M."/>
            <person name="Sethuraman A."/>
            <person name="Zhang X."/>
            <person name="Shinozaki K."/>
            <person name="Nguyen H."/>
            <person name="Wing R."/>
            <person name="Cregan P."/>
            <person name="Specht J."/>
            <person name="Grimwood J."/>
            <person name="Rokhsar D."/>
            <person name="Stacey G."/>
            <person name="Shoemaker R."/>
            <person name="Jackson S."/>
        </authorList>
    </citation>
    <scope>NUCLEOTIDE SEQUENCE</scope>
    <source>
        <tissue evidence="11">Callus</tissue>
    </source>
</reference>
<sequence>MSSLSTHHTYSRKQKSLGLLCTNFLSLYNKEGVRLIGLDDAASRLGVERRRIYDIVNILESVLARKAKNQCTWKGFSAIHVALQELKDEGLKENPGSSDDSNPSINLVLTVLENRREKSLALLTQNFVKLFVCSNFEMISLDEAAKLLLGNANNRTFNFLSLYLYDFYLTAKVRRLYDIANVLSSMNLIEKTHTTNTRKPAFRWLGVRGKTWSESAQTNVKESQKRMFGSDITNINFKRKVDLSMDGQNFKTQNQQENISPRAQLEKKSLKKDAKQTSMSYQFGPFAPAYVHKVGTSENNSVKQVQDWESLAQEHRPQYQNQALKDLFSHYMEAWKSWYSEAAKTL</sequence>
<dbReference type="GO" id="GO:0000981">
    <property type="term" value="F:DNA-binding transcription factor activity, RNA polymerase II-specific"/>
    <property type="evidence" value="ECO:0000318"/>
    <property type="project" value="GO_Central"/>
</dbReference>
<gene>
    <name evidence="11" type="ORF">GLYMA_04G178300</name>
</gene>
<dbReference type="GO" id="GO:0000978">
    <property type="term" value="F:RNA polymerase II cis-regulatory region sequence-specific DNA binding"/>
    <property type="evidence" value="ECO:0000318"/>
    <property type="project" value="GO_Central"/>
</dbReference>
<feature type="domain" description="E2F/DP family winged-helix DNA-binding" evidence="10">
    <location>
        <begin position="12"/>
        <end position="75"/>
    </location>
</feature>
<dbReference type="EnsemblPlants" id="KRH63461">
    <property type="protein sequence ID" value="KRH63461"/>
    <property type="gene ID" value="GLYMA_04G178300"/>
</dbReference>
<dbReference type="Proteomes" id="UP000008827">
    <property type="component" value="Chromosome 4"/>
</dbReference>
<evidence type="ECO:0000259" key="10">
    <source>
        <dbReference type="SMART" id="SM01372"/>
    </source>
</evidence>